<sequence>MTNGVGSGVEFSDFDNDIEIGFRVPSFELLETFLVGTQNMDLEDCELN</sequence>
<dbReference type="EMBL" id="JANAVB010010600">
    <property type="protein sequence ID" value="KAJ6838535.1"/>
    <property type="molecule type" value="Genomic_DNA"/>
</dbReference>
<protein>
    <submittedName>
        <fullName evidence="1">Uncharacterized protein</fullName>
    </submittedName>
</protein>
<dbReference type="Proteomes" id="UP001140949">
    <property type="component" value="Unassembled WGS sequence"/>
</dbReference>
<name>A0AAX6HDR6_IRIPA</name>
<reference evidence="1" key="1">
    <citation type="journal article" date="2023" name="GigaByte">
        <title>Genome assembly of the bearded iris, Iris pallida Lam.</title>
        <authorList>
            <person name="Bruccoleri R.E."/>
            <person name="Oakeley E.J."/>
            <person name="Faust A.M.E."/>
            <person name="Altorfer M."/>
            <person name="Dessus-Babus S."/>
            <person name="Burckhardt D."/>
            <person name="Oertli M."/>
            <person name="Naumann U."/>
            <person name="Petersen F."/>
            <person name="Wong J."/>
        </authorList>
    </citation>
    <scope>NUCLEOTIDE SEQUENCE</scope>
    <source>
        <strain evidence="1">GSM-AAB239-AS_SAM_17_03QT</strain>
    </source>
</reference>
<gene>
    <name evidence="1" type="ORF">M6B38_317930</name>
</gene>
<proteinExistence type="predicted"/>
<reference evidence="1" key="2">
    <citation type="submission" date="2023-04" db="EMBL/GenBank/DDBJ databases">
        <authorList>
            <person name="Bruccoleri R.E."/>
            <person name="Oakeley E.J."/>
            <person name="Faust A.-M."/>
            <person name="Dessus-Babus S."/>
            <person name="Altorfer M."/>
            <person name="Burckhardt D."/>
            <person name="Oertli M."/>
            <person name="Naumann U."/>
            <person name="Petersen F."/>
            <person name="Wong J."/>
        </authorList>
    </citation>
    <scope>NUCLEOTIDE SEQUENCE</scope>
    <source>
        <strain evidence="1">GSM-AAB239-AS_SAM_17_03QT</strain>
        <tissue evidence="1">Leaf</tissue>
    </source>
</reference>
<organism evidence="1 2">
    <name type="scientific">Iris pallida</name>
    <name type="common">Sweet iris</name>
    <dbReference type="NCBI Taxonomy" id="29817"/>
    <lineage>
        <taxon>Eukaryota</taxon>
        <taxon>Viridiplantae</taxon>
        <taxon>Streptophyta</taxon>
        <taxon>Embryophyta</taxon>
        <taxon>Tracheophyta</taxon>
        <taxon>Spermatophyta</taxon>
        <taxon>Magnoliopsida</taxon>
        <taxon>Liliopsida</taxon>
        <taxon>Asparagales</taxon>
        <taxon>Iridaceae</taxon>
        <taxon>Iridoideae</taxon>
        <taxon>Irideae</taxon>
        <taxon>Iris</taxon>
    </lineage>
</organism>
<keyword evidence="2" id="KW-1185">Reference proteome</keyword>
<evidence type="ECO:0000313" key="1">
    <source>
        <dbReference type="EMBL" id="KAJ6838535.1"/>
    </source>
</evidence>
<evidence type="ECO:0000313" key="2">
    <source>
        <dbReference type="Proteomes" id="UP001140949"/>
    </source>
</evidence>
<comment type="caution">
    <text evidence="1">The sequence shown here is derived from an EMBL/GenBank/DDBJ whole genome shotgun (WGS) entry which is preliminary data.</text>
</comment>
<accession>A0AAX6HDR6</accession>
<dbReference type="AlphaFoldDB" id="A0AAX6HDR6"/>